<accession>A0A9X1AIM0</accession>
<organism evidence="3 4">
    <name type="scientific">Sphingobium nicotianae</name>
    <dbReference type="NCBI Taxonomy" id="2782607"/>
    <lineage>
        <taxon>Bacteria</taxon>
        <taxon>Pseudomonadati</taxon>
        <taxon>Pseudomonadota</taxon>
        <taxon>Alphaproteobacteria</taxon>
        <taxon>Sphingomonadales</taxon>
        <taxon>Sphingomonadaceae</taxon>
        <taxon>Sphingobium</taxon>
    </lineage>
</organism>
<evidence type="ECO:0008006" key="5">
    <source>
        <dbReference type="Google" id="ProtNLM"/>
    </source>
</evidence>
<dbReference type="EMBL" id="JAHGAW010000001">
    <property type="protein sequence ID" value="MBT2185489.1"/>
    <property type="molecule type" value="Genomic_DNA"/>
</dbReference>
<proteinExistence type="predicted"/>
<dbReference type="RefSeq" id="WP_214621239.1">
    <property type="nucleotide sequence ID" value="NZ_JAHGAW010000001.1"/>
</dbReference>
<dbReference type="AlphaFoldDB" id="A0A9X1AIM0"/>
<evidence type="ECO:0000256" key="1">
    <source>
        <dbReference type="SAM" id="MobiDB-lite"/>
    </source>
</evidence>
<feature type="signal peptide" evidence="2">
    <location>
        <begin position="1"/>
        <end position="19"/>
    </location>
</feature>
<evidence type="ECO:0000256" key="2">
    <source>
        <dbReference type="SAM" id="SignalP"/>
    </source>
</evidence>
<gene>
    <name evidence="3" type="ORF">KK488_00830</name>
</gene>
<evidence type="ECO:0000313" key="3">
    <source>
        <dbReference type="EMBL" id="MBT2185489.1"/>
    </source>
</evidence>
<evidence type="ECO:0000313" key="4">
    <source>
        <dbReference type="Proteomes" id="UP001138757"/>
    </source>
</evidence>
<comment type="caution">
    <text evidence="3">The sequence shown here is derived from an EMBL/GenBank/DDBJ whole genome shotgun (WGS) entry which is preliminary data.</text>
</comment>
<feature type="chain" id="PRO_5040738112" description="UrcA family protein" evidence="2">
    <location>
        <begin position="20"/>
        <end position="107"/>
    </location>
</feature>
<dbReference type="Proteomes" id="UP001138757">
    <property type="component" value="Unassembled WGS sequence"/>
</dbReference>
<sequence>MKRLTLFFLTGMMPATVFASEPAAPAPGMSEAPSLCVVGRASGNVRTLQQKQKSETEEARELEAVIDALLRCPTVDEKVQAETPRRAPAPAQVAYRLDAPTLPAGNG</sequence>
<protein>
    <recommendedName>
        <fullName evidence="5">UrcA family protein</fullName>
    </recommendedName>
</protein>
<name>A0A9X1AIM0_9SPHN</name>
<feature type="region of interest" description="Disordered" evidence="1">
    <location>
        <begin position="78"/>
        <end position="107"/>
    </location>
</feature>
<keyword evidence="4" id="KW-1185">Reference proteome</keyword>
<keyword evidence="2" id="KW-0732">Signal</keyword>
<reference evidence="3" key="1">
    <citation type="submission" date="2021-05" db="EMBL/GenBank/DDBJ databases">
        <title>Genome of Sphingobium sp. strain.</title>
        <authorList>
            <person name="Fan R."/>
        </authorList>
    </citation>
    <scope>NUCLEOTIDE SEQUENCE</scope>
    <source>
        <strain evidence="3">H33</strain>
    </source>
</reference>